<dbReference type="Pfam" id="PF05729">
    <property type="entry name" value="NACHT"/>
    <property type="match status" value="1"/>
</dbReference>
<dbReference type="EMBL" id="SMTF01000014">
    <property type="protein sequence ID" value="TDK22332.1"/>
    <property type="molecule type" value="Genomic_DNA"/>
</dbReference>
<comment type="caution">
    <text evidence="2">The sequence shown here is derived from an EMBL/GenBank/DDBJ whole genome shotgun (WGS) entry which is preliminary data.</text>
</comment>
<organism evidence="2 3">
    <name type="scientific">Luteimonas aestuarii</name>
    <dbReference type="NCBI Taxonomy" id="453837"/>
    <lineage>
        <taxon>Bacteria</taxon>
        <taxon>Pseudomonadati</taxon>
        <taxon>Pseudomonadota</taxon>
        <taxon>Gammaproteobacteria</taxon>
        <taxon>Lysobacterales</taxon>
        <taxon>Lysobacteraceae</taxon>
        <taxon>Luteimonas</taxon>
    </lineage>
</organism>
<dbReference type="SUPFAM" id="SSF52540">
    <property type="entry name" value="P-loop containing nucleoside triphosphate hydrolases"/>
    <property type="match status" value="1"/>
</dbReference>
<proteinExistence type="predicted"/>
<evidence type="ECO:0000313" key="2">
    <source>
        <dbReference type="EMBL" id="TDK22332.1"/>
    </source>
</evidence>
<reference evidence="2 3" key="1">
    <citation type="submission" date="2019-03" db="EMBL/GenBank/DDBJ databases">
        <title>Luteimonas zhaokaii sp.nov., isolated from the rectal contents of Plateau pika in Yushu, Qinghai Province, China.</title>
        <authorList>
            <person name="Zhang G."/>
        </authorList>
    </citation>
    <scope>NUCLEOTIDE SEQUENCE [LARGE SCALE GENOMIC DNA]</scope>
    <source>
        <strain evidence="2 3">B9</strain>
    </source>
</reference>
<protein>
    <submittedName>
        <fullName evidence="2">NACHT domain-containing protein</fullName>
    </submittedName>
</protein>
<sequence>MAAGELGAGLVIVGAVVKGATSALVSKYFDQIVSPFLRGISGLRNQQVIKKNLFRYIKSVEYRTRTLPSIAIPSGVFQLESVYEPLTVRSESDGSLYEVDSYPRGLFSHSRCVALTDDAGMGKSTLAKFIVRSAINEGRSIPLLVELRRLRAGVSIVDSLCSELAGGDSSSSAGTELINLFANGNFVFVFDGYDELEDEIRGKITDEINELAARFVFCYFLLTSRKEYGSALFPEFAHFEICKLSEEQAHSLIRRYDQGRGLAKPLLNKIEEAEVHDFLGNPLLVTLLYKAFDYRQSIPPKRSIFFRQVYEALFQDHDLSKGGSFERKKQCALDVDDFHKVLRSLGFITFKSGRVSYSPEEFSEHLKAAVERSSISSDWQKIRQDLIQAVPIFAKDGVEYRWSHKSFQEYFAAQYLAIDLASRREEALRKIFQSSDVLRFREVLRFIAEADLALVREICIDPLLRSACSGGGSDDDIAIECIFASADVFYVGGFRGAGRGNFERVSVQKYVHERLGFDTSKNVTRTVTSRADGGAILVALKENGLRFILLSSLDPENFGGSRRAAESKLFLYWRERFQDDDVHLNGVASSLTGDEAVTALASATNLPVVTRTTINAVRSAAEARKAAMATSVLDDF</sequence>
<evidence type="ECO:0000313" key="3">
    <source>
        <dbReference type="Proteomes" id="UP000294796"/>
    </source>
</evidence>
<dbReference type="PANTHER" id="PTHR46312:SF2">
    <property type="entry name" value="NUCLEOTIDE-BINDING OLIGOMERIZATION DOMAIN-CONTAINING PROTEIN 2-LIKE"/>
    <property type="match status" value="1"/>
</dbReference>
<dbReference type="RefSeq" id="WP_133323211.1">
    <property type="nucleotide sequence ID" value="NZ_SMTF01000014.1"/>
</dbReference>
<name>A0A4R5TJP4_9GAMM</name>
<dbReference type="InterPro" id="IPR007111">
    <property type="entry name" value="NACHT_NTPase"/>
</dbReference>
<dbReference type="OrthoDB" id="6064495at2"/>
<dbReference type="Gene3D" id="3.40.50.300">
    <property type="entry name" value="P-loop containing nucleotide triphosphate hydrolases"/>
    <property type="match status" value="1"/>
</dbReference>
<dbReference type="InterPro" id="IPR027417">
    <property type="entry name" value="P-loop_NTPase"/>
</dbReference>
<evidence type="ECO:0000259" key="1">
    <source>
        <dbReference type="Pfam" id="PF05729"/>
    </source>
</evidence>
<dbReference type="AlphaFoldDB" id="A0A4R5TJP4"/>
<keyword evidence="3" id="KW-1185">Reference proteome</keyword>
<dbReference type="PANTHER" id="PTHR46312">
    <property type="entry name" value="NACHT DOMAIN-CONTAINING PROTEIN"/>
    <property type="match status" value="1"/>
</dbReference>
<feature type="domain" description="NACHT" evidence="1">
    <location>
        <begin position="112"/>
        <end position="256"/>
    </location>
</feature>
<gene>
    <name evidence="2" type="ORF">E2F46_14180</name>
</gene>
<dbReference type="Proteomes" id="UP000294796">
    <property type="component" value="Unassembled WGS sequence"/>
</dbReference>
<accession>A0A4R5TJP4</accession>